<dbReference type="AlphaFoldDB" id="A0A377APS1"/>
<protein>
    <submittedName>
        <fullName evidence="1">Fumarate reductase/succinate dehydrogenase flavoprotein domain-containing protein</fullName>
    </submittedName>
</protein>
<accession>A0A377APS1</accession>
<evidence type="ECO:0000313" key="2">
    <source>
        <dbReference type="Proteomes" id="UP000254052"/>
    </source>
</evidence>
<organism evidence="1 2">
    <name type="scientific">Escherichia coli</name>
    <dbReference type="NCBI Taxonomy" id="562"/>
    <lineage>
        <taxon>Bacteria</taxon>
        <taxon>Pseudomonadati</taxon>
        <taxon>Pseudomonadota</taxon>
        <taxon>Gammaproteobacteria</taxon>
        <taxon>Enterobacterales</taxon>
        <taxon>Enterobacteriaceae</taxon>
        <taxon>Escherichia</taxon>
    </lineage>
</organism>
<proteinExistence type="predicted"/>
<evidence type="ECO:0000313" key="1">
    <source>
        <dbReference type="EMBL" id="STL28359.1"/>
    </source>
</evidence>
<name>A0A377APS1_ECOLX</name>
<dbReference type="Proteomes" id="UP000254052">
    <property type="component" value="Unassembled WGS sequence"/>
</dbReference>
<gene>
    <name evidence="1" type="ORF">NCTC9962_01778</name>
</gene>
<sequence length="178" mass="20435">MSDYAGFICHADKVRHATRDALLLSEFVQQHGLTINHAGEIAELFMWRHMALTSAAVLTQLTHYIDAGGGSRGARMVIDPQGKCLPQTRRGAKEEWRFRSERAEDKNHRLTIKYSQGSFITEVKSLRMQPCINGIYFEKKLARIFKWRNLHTIIFNISSVPDFYYLLHGNTNNQGLLI</sequence>
<reference evidence="1 2" key="1">
    <citation type="submission" date="2018-06" db="EMBL/GenBank/DDBJ databases">
        <authorList>
            <consortium name="Pathogen Informatics"/>
            <person name="Doyle S."/>
        </authorList>
    </citation>
    <scope>NUCLEOTIDE SEQUENCE [LARGE SCALE GENOMIC DNA]</scope>
    <source>
        <strain evidence="1 2">NCTC9962</strain>
    </source>
</reference>
<dbReference type="EMBL" id="UGED01000005">
    <property type="protein sequence ID" value="STL28359.1"/>
    <property type="molecule type" value="Genomic_DNA"/>
</dbReference>